<evidence type="ECO:0000256" key="1">
    <source>
        <dbReference type="PROSITE-ProRule" id="PRU00325"/>
    </source>
</evidence>
<dbReference type="PROSITE" id="PS50966">
    <property type="entry name" value="ZF_SWIM"/>
    <property type="match status" value="1"/>
</dbReference>
<evidence type="ECO:0000313" key="4">
    <source>
        <dbReference type="Proteomes" id="UP000632125"/>
    </source>
</evidence>
<dbReference type="EMBL" id="JACXIY010000032">
    <property type="protein sequence ID" value="MBD2871547.1"/>
    <property type="molecule type" value="Genomic_DNA"/>
</dbReference>
<accession>A0A927H8G5</accession>
<sequence length="534" mass="61518">MSEMSLVEKLHAAFEQQLNDHAYIAVMKRGWLYYMEGCVNSANAGGHDNLYGVVQGSDLYAVILDAGHFRYSSCTCPVSGFCKHMAAVYFQYCSLQEGGHSRAEQAYFRLLGLTSASALLKAAPLRETEEQPDASRDPGEGGGAEQWLAWMEAAHGETWRKCRHSLHALQPVLSSLKGLSKDWEKPRRRLHWAAAILFVLEQAERAITTVDSFSRYYHEMSFTRMAEPWVEHLHSLISELAPAEMEAEEEVWADTLVALVKRRASGEEQQLFEWGFLYLALCEKLSENRGWYGRELGSMLRLAEEAESGGMNASFVHTAVGMMYFFDSRDDLALSHFAKSSFERSQRVMYPCAAQRMEEGKWELVESWMGFLFERVYKARSSRTVGPFLTLCRRADLDRPDLPVWTDYMKQLLPHSYSELSDHWLDRKLYEEWADLQMLVGSRPEEVGAHALREIAKLAPRALMPMYHQSVEACIQMRNRQGYKMAVKQLKKLERLYKADKDAARWDRYIEGLVRKHQRLRAFQEELWKGKIVT</sequence>
<comment type="caution">
    <text evidence="3">The sequence shown here is derived from an EMBL/GenBank/DDBJ whole genome shotgun (WGS) entry which is preliminary data.</text>
</comment>
<gene>
    <name evidence="3" type="ORF">IDH41_23430</name>
</gene>
<dbReference type="AlphaFoldDB" id="A0A927H8G5"/>
<feature type="domain" description="SWIM-type" evidence="2">
    <location>
        <begin position="60"/>
        <end position="93"/>
    </location>
</feature>
<keyword evidence="1" id="KW-0863">Zinc-finger</keyword>
<dbReference type="InterPro" id="IPR007527">
    <property type="entry name" value="Znf_SWIM"/>
</dbReference>
<organism evidence="3 4">
    <name type="scientific">Paenibacillus arenilitoris</name>
    <dbReference type="NCBI Taxonomy" id="2772299"/>
    <lineage>
        <taxon>Bacteria</taxon>
        <taxon>Bacillati</taxon>
        <taxon>Bacillota</taxon>
        <taxon>Bacilli</taxon>
        <taxon>Bacillales</taxon>
        <taxon>Paenibacillaceae</taxon>
        <taxon>Paenibacillus</taxon>
    </lineage>
</organism>
<dbReference type="Proteomes" id="UP000632125">
    <property type="component" value="Unassembled WGS sequence"/>
</dbReference>
<dbReference type="GO" id="GO:0008270">
    <property type="term" value="F:zinc ion binding"/>
    <property type="evidence" value="ECO:0007669"/>
    <property type="project" value="UniProtKB-KW"/>
</dbReference>
<proteinExistence type="predicted"/>
<protein>
    <recommendedName>
        <fullName evidence="2">SWIM-type domain-containing protein</fullName>
    </recommendedName>
</protein>
<keyword evidence="1" id="KW-0479">Metal-binding</keyword>
<keyword evidence="4" id="KW-1185">Reference proteome</keyword>
<evidence type="ECO:0000313" key="3">
    <source>
        <dbReference type="EMBL" id="MBD2871547.1"/>
    </source>
</evidence>
<name>A0A927H8G5_9BACL</name>
<dbReference type="RefSeq" id="WP_190865432.1">
    <property type="nucleotide sequence ID" value="NZ_JACXIY010000032.1"/>
</dbReference>
<evidence type="ECO:0000259" key="2">
    <source>
        <dbReference type="PROSITE" id="PS50966"/>
    </source>
</evidence>
<keyword evidence="1" id="KW-0862">Zinc</keyword>
<reference evidence="3" key="1">
    <citation type="submission" date="2020-09" db="EMBL/GenBank/DDBJ databases">
        <title>A novel bacterium of genus Paenibacillus, isolated from South China Sea.</title>
        <authorList>
            <person name="Huang H."/>
            <person name="Mo K."/>
            <person name="Hu Y."/>
        </authorList>
    </citation>
    <scope>NUCLEOTIDE SEQUENCE</scope>
    <source>
        <strain evidence="3">IB182493</strain>
    </source>
</reference>